<organism evidence="1 2">
    <name type="scientific">Leucothrix arctica</name>
    <dbReference type="NCBI Taxonomy" id="1481894"/>
    <lineage>
        <taxon>Bacteria</taxon>
        <taxon>Pseudomonadati</taxon>
        <taxon>Pseudomonadota</taxon>
        <taxon>Gammaproteobacteria</taxon>
        <taxon>Thiotrichales</taxon>
        <taxon>Thiotrichaceae</taxon>
        <taxon>Leucothrix</taxon>
    </lineage>
</organism>
<dbReference type="EMBL" id="QGKL01000035">
    <property type="protein sequence ID" value="PWQ95272.1"/>
    <property type="molecule type" value="Genomic_DNA"/>
</dbReference>
<accession>A0A317CGD1</accession>
<comment type="caution">
    <text evidence="1">The sequence shown here is derived from an EMBL/GenBank/DDBJ whole genome shotgun (WGS) entry which is preliminary data.</text>
</comment>
<dbReference type="RefSeq" id="WP_109823884.1">
    <property type="nucleotide sequence ID" value="NZ_QGKL01000035.1"/>
</dbReference>
<evidence type="ECO:0000313" key="1">
    <source>
        <dbReference type="EMBL" id="PWQ95272.1"/>
    </source>
</evidence>
<proteinExistence type="predicted"/>
<name>A0A317CGD1_9GAMM</name>
<dbReference type="AlphaFoldDB" id="A0A317CGD1"/>
<protein>
    <submittedName>
        <fullName evidence="1">Uncharacterized protein</fullName>
    </submittedName>
</protein>
<evidence type="ECO:0000313" key="2">
    <source>
        <dbReference type="Proteomes" id="UP000245506"/>
    </source>
</evidence>
<dbReference type="OrthoDB" id="9815414at2"/>
<reference evidence="1 2" key="1">
    <citation type="submission" date="2018-05" db="EMBL/GenBank/DDBJ databases">
        <title>Leucothrix arctica sp. nov., isolated from Arctic seawater.</title>
        <authorList>
            <person name="Choi A."/>
            <person name="Baek K."/>
        </authorList>
    </citation>
    <scope>NUCLEOTIDE SEQUENCE [LARGE SCALE GENOMIC DNA]</scope>
    <source>
        <strain evidence="1 2">IMCC9719</strain>
    </source>
</reference>
<dbReference type="Proteomes" id="UP000245506">
    <property type="component" value="Unassembled WGS sequence"/>
</dbReference>
<keyword evidence="2" id="KW-1185">Reference proteome</keyword>
<sequence>MKAGALAGAVSGAIMTGSVKGALFGGLSAGIAFKIGAAASLGKFGKSLAHGATQGGVNVLQGGKFRSGFMGGFFGHLSAGLGQSLVGDGRSWGSIMGRTAVSSVVGGTISRVSGGKFANGAITAAFTHLFNAETAKKITWDKLSLAQKRNVVSGVGSDYDRLLKDYGNMTDKEIGALLGINPFEARYRALKGLNRIKMNILNVQIADAFADTASYASDAFALKRTSKVAQGLWGFLSGATGDGHVVARGYIYVDTKHGYIFKAGWGIE</sequence>
<gene>
    <name evidence="1" type="ORF">DKT75_13085</name>
</gene>